<dbReference type="EMBL" id="JASJQH010007236">
    <property type="protein sequence ID" value="KAK9712091.1"/>
    <property type="molecule type" value="Genomic_DNA"/>
</dbReference>
<reference evidence="7 8" key="1">
    <citation type="submission" date="2023-04" db="EMBL/GenBank/DDBJ databases">
        <title>Genome of Basidiobolus ranarum AG-B5.</title>
        <authorList>
            <person name="Stajich J.E."/>
            <person name="Carter-House D."/>
            <person name="Gryganskyi A."/>
        </authorList>
    </citation>
    <scope>NUCLEOTIDE SEQUENCE [LARGE SCALE GENOMIC DNA]</scope>
    <source>
        <strain evidence="7 8">AG-B5</strain>
    </source>
</reference>
<feature type="domain" description="HMG box" evidence="6">
    <location>
        <begin position="67"/>
        <end position="135"/>
    </location>
</feature>
<evidence type="ECO:0000256" key="5">
    <source>
        <dbReference type="SAM" id="MobiDB-lite"/>
    </source>
</evidence>
<evidence type="ECO:0000256" key="4">
    <source>
        <dbReference type="PROSITE-ProRule" id="PRU00267"/>
    </source>
</evidence>
<evidence type="ECO:0000256" key="1">
    <source>
        <dbReference type="ARBA" id="ARBA00004123"/>
    </source>
</evidence>
<keyword evidence="8" id="KW-1185">Reference proteome</keyword>
<keyword evidence="2 4" id="KW-0238">DNA-binding</keyword>
<dbReference type="InterPro" id="IPR036910">
    <property type="entry name" value="HMG_box_dom_sf"/>
</dbReference>
<dbReference type="PANTHER" id="PTHR48112:SF32">
    <property type="entry name" value="HIGH MOBILITY GROUP PROTEIN B3"/>
    <property type="match status" value="1"/>
</dbReference>
<gene>
    <name evidence="7" type="primary">HMGB3</name>
    <name evidence="7" type="ORF">K7432_007364</name>
</gene>
<dbReference type="SMART" id="SM00398">
    <property type="entry name" value="HMG"/>
    <property type="match status" value="1"/>
</dbReference>
<evidence type="ECO:0000313" key="8">
    <source>
        <dbReference type="Proteomes" id="UP001479436"/>
    </source>
</evidence>
<dbReference type="Gene3D" id="1.10.30.10">
    <property type="entry name" value="High mobility group box domain"/>
    <property type="match status" value="1"/>
</dbReference>
<comment type="subcellular location">
    <subcellularLocation>
        <location evidence="1">Nucleus</location>
    </subcellularLocation>
</comment>
<feature type="compositionally biased region" description="Basic and acidic residues" evidence="5">
    <location>
        <begin position="131"/>
        <end position="152"/>
    </location>
</feature>
<dbReference type="Pfam" id="PF00505">
    <property type="entry name" value="HMG_box"/>
    <property type="match status" value="1"/>
</dbReference>
<accession>A0ABR2W067</accession>
<evidence type="ECO:0000313" key="7">
    <source>
        <dbReference type="EMBL" id="KAK9712091.1"/>
    </source>
</evidence>
<protein>
    <submittedName>
        <fullName evidence="7">High mobility group box 3</fullName>
    </submittedName>
</protein>
<dbReference type="InterPro" id="IPR009071">
    <property type="entry name" value="HMG_box_dom"/>
</dbReference>
<dbReference type="PANTHER" id="PTHR48112">
    <property type="entry name" value="HIGH MOBILITY GROUP PROTEIN DSP1"/>
    <property type="match status" value="1"/>
</dbReference>
<dbReference type="PROSITE" id="PS50118">
    <property type="entry name" value="HMG_BOX_2"/>
    <property type="match status" value="1"/>
</dbReference>
<dbReference type="InterPro" id="IPR050342">
    <property type="entry name" value="HMGB"/>
</dbReference>
<organism evidence="7 8">
    <name type="scientific">Basidiobolus ranarum</name>
    <dbReference type="NCBI Taxonomy" id="34480"/>
    <lineage>
        <taxon>Eukaryota</taxon>
        <taxon>Fungi</taxon>
        <taxon>Fungi incertae sedis</taxon>
        <taxon>Zoopagomycota</taxon>
        <taxon>Entomophthoromycotina</taxon>
        <taxon>Basidiobolomycetes</taxon>
        <taxon>Basidiobolales</taxon>
        <taxon>Basidiobolaceae</taxon>
        <taxon>Basidiobolus</taxon>
    </lineage>
</organism>
<feature type="compositionally biased region" description="Basic residues" evidence="5">
    <location>
        <begin position="163"/>
        <end position="177"/>
    </location>
</feature>
<evidence type="ECO:0000256" key="2">
    <source>
        <dbReference type="ARBA" id="ARBA00023125"/>
    </source>
</evidence>
<keyword evidence="3 4" id="KW-0539">Nucleus</keyword>
<feature type="region of interest" description="Disordered" evidence="5">
    <location>
        <begin position="131"/>
        <end position="185"/>
    </location>
</feature>
<sequence length="185" mass="21650">MTRPKKVYEWSAVPLNLSPEDAQTLFEYHMELSRCLNRISEFYKNLSERQMAAVVDAHKRPRDPDAPKMPFPAYIMFCNDERPKILEECSNITSQEVTKKLGELWKHLPEETRKKYDDRYQSERQNYEQELVRYKRSKEQSIDILDEKEAKEQQSSLPSTSKQRGKPSKASTSKRSHASSSTTGD</sequence>
<feature type="DNA-binding region" description="HMG box" evidence="4">
    <location>
        <begin position="67"/>
        <end position="135"/>
    </location>
</feature>
<feature type="compositionally biased region" description="Polar residues" evidence="5">
    <location>
        <begin position="153"/>
        <end position="162"/>
    </location>
</feature>
<dbReference type="Proteomes" id="UP001479436">
    <property type="component" value="Unassembled WGS sequence"/>
</dbReference>
<evidence type="ECO:0000256" key="3">
    <source>
        <dbReference type="ARBA" id="ARBA00023242"/>
    </source>
</evidence>
<dbReference type="SUPFAM" id="SSF47095">
    <property type="entry name" value="HMG-box"/>
    <property type="match status" value="1"/>
</dbReference>
<proteinExistence type="predicted"/>
<evidence type="ECO:0000259" key="6">
    <source>
        <dbReference type="PROSITE" id="PS50118"/>
    </source>
</evidence>
<name>A0ABR2W067_9FUNG</name>
<comment type="caution">
    <text evidence="7">The sequence shown here is derived from an EMBL/GenBank/DDBJ whole genome shotgun (WGS) entry which is preliminary data.</text>
</comment>